<dbReference type="PANTHER" id="PTHR43471">
    <property type="entry name" value="ABC TRANSPORTER PERMEASE"/>
    <property type="match status" value="1"/>
</dbReference>
<feature type="transmembrane region" description="Helical" evidence="1">
    <location>
        <begin position="163"/>
        <end position="182"/>
    </location>
</feature>
<dbReference type="Proteomes" id="UP000285655">
    <property type="component" value="Unassembled WGS sequence"/>
</dbReference>
<keyword evidence="1" id="KW-0812">Transmembrane</keyword>
<evidence type="ECO:0000313" key="3">
    <source>
        <dbReference type="Proteomes" id="UP000285655"/>
    </source>
</evidence>
<feature type="transmembrane region" description="Helical" evidence="1">
    <location>
        <begin position="16"/>
        <end position="37"/>
    </location>
</feature>
<dbReference type="Pfam" id="PF12679">
    <property type="entry name" value="ABC2_membrane_2"/>
    <property type="match status" value="1"/>
</dbReference>
<name>A0A419DFW8_9BACT</name>
<comment type="caution">
    <text evidence="2">The sequence shown here is derived from an EMBL/GenBank/DDBJ whole genome shotgun (WGS) entry which is preliminary data.</text>
</comment>
<proteinExistence type="predicted"/>
<organism evidence="2 3">
    <name type="scientific">candidate division WS5 bacterium</name>
    <dbReference type="NCBI Taxonomy" id="2093353"/>
    <lineage>
        <taxon>Bacteria</taxon>
        <taxon>candidate division WS5</taxon>
    </lineage>
</organism>
<sequence>MFSVMMRTLKNRRLSLAVYSLSSVLFMWMYIALFPSFSKNQADFEKFIDSYPEEIFKGLGIEKADFTLTKIESFLATEHFSFIWPIMLIILAISFGSAQIAGEVEKGTIEILLSQPISRLKIFFSKYLAGVMTVIVFTLVSIYSIIPLAGLHGVSYNLHNFNIMMYLALLFGMAVFSASMLATSIFSEKSRASFAVGGFLILSYVANVVSAFVDSLDKLKYISVFHYFDFSKALNRGEMDMTVIWVFGGIIIFSVITGALWFNKRDVAI</sequence>
<accession>A0A419DFW8</accession>
<feature type="transmembrane region" description="Helical" evidence="1">
    <location>
        <begin position="242"/>
        <end position="262"/>
    </location>
</feature>
<reference evidence="2 3" key="1">
    <citation type="journal article" date="2017" name="ISME J.">
        <title>Energy and carbon metabolisms in a deep terrestrial subsurface fluid microbial community.</title>
        <authorList>
            <person name="Momper L."/>
            <person name="Jungbluth S.P."/>
            <person name="Lee M.D."/>
            <person name="Amend J.P."/>
        </authorList>
    </citation>
    <scope>NUCLEOTIDE SEQUENCE [LARGE SCALE GENOMIC DNA]</scope>
    <source>
        <strain evidence="2">SURF_29</strain>
    </source>
</reference>
<gene>
    <name evidence="2" type="ORF">C4544_01470</name>
</gene>
<dbReference type="GO" id="GO:0005886">
    <property type="term" value="C:plasma membrane"/>
    <property type="evidence" value="ECO:0007669"/>
    <property type="project" value="UniProtKB-SubCell"/>
</dbReference>
<evidence type="ECO:0008006" key="4">
    <source>
        <dbReference type="Google" id="ProtNLM"/>
    </source>
</evidence>
<feature type="transmembrane region" description="Helical" evidence="1">
    <location>
        <begin position="123"/>
        <end position="143"/>
    </location>
</feature>
<feature type="transmembrane region" description="Helical" evidence="1">
    <location>
        <begin position="82"/>
        <end position="102"/>
    </location>
</feature>
<feature type="transmembrane region" description="Helical" evidence="1">
    <location>
        <begin position="194"/>
        <end position="213"/>
    </location>
</feature>
<protein>
    <recommendedName>
        <fullName evidence="4">ABC transporter permease</fullName>
    </recommendedName>
</protein>
<dbReference type="AlphaFoldDB" id="A0A419DFW8"/>
<dbReference type="GO" id="GO:0140359">
    <property type="term" value="F:ABC-type transporter activity"/>
    <property type="evidence" value="ECO:0007669"/>
    <property type="project" value="InterPro"/>
</dbReference>
<keyword evidence="1" id="KW-1133">Transmembrane helix</keyword>
<keyword evidence="1" id="KW-0472">Membrane</keyword>
<dbReference type="EMBL" id="QZJW01000007">
    <property type="protein sequence ID" value="RJO61930.1"/>
    <property type="molecule type" value="Genomic_DNA"/>
</dbReference>
<evidence type="ECO:0000313" key="2">
    <source>
        <dbReference type="EMBL" id="RJO61930.1"/>
    </source>
</evidence>
<evidence type="ECO:0000256" key="1">
    <source>
        <dbReference type="SAM" id="Phobius"/>
    </source>
</evidence>